<dbReference type="GO" id="GO:0046872">
    <property type="term" value="F:metal ion binding"/>
    <property type="evidence" value="ECO:0007669"/>
    <property type="project" value="InterPro"/>
</dbReference>
<dbReference type="InterPro" id="IPR013815">
    <property type="entry name" value="ATP_grasp_subdomain_1"/>
</dbReference>
<dbReference type="InterPro" id="IPR011761">
    <property type="entry name" value="ATP-grasp"/>
</dbReference>
<evidence type="ECO:0000259" key="3">
    <source>
        <dbReference type="PROSITE" id="PS50975"/>
    </source>
</evidence>
<comment type="caution">
    <text evidence="4">The sequence shown here is derived from an EMBL/GenBank/DDBJ whole genome shotgun (WGS) entry which is preliminary data.</text>
</comment>
<dbReference type="GO" id="GO:0005524">
    <property type="term" value="F:ATP binding"/>
    <property type="evidence" value="ECO:0007669"/>
    <property type="project" value="UniProtKB-UniRule"/>
</dbReference>
<dbReference type="PANTHER" id="PTHR21621:SF0">
    <property type="entry name" value="BETA-CITRYLGLUTAMATE SYNTHASE B-RELATED"/>
    <property type="match status" value="1"/>
</dbReference>
<evidence type="ECO:0000313" key="4">
    <source>
        <dbReference type="EMBL" id="MDO6424881.1"/>
    </source>
</evidence>
<dbReference type="GO" id="GO:0018169">
    <property type="term" value="F:ribosomal S6-glutamic acid ligase activity"/>
    <property type="evidence" value="ECO:0007669"/>
    <property type="project" value="TreeGrafter"/>
</dbReference>
<proteinExistence type="predicted"/>
<dbReference type="AlphaFoldDB" id="A0AAW7XB08"/>
<dbReference type="SUPFAM" id="SSF56059">
    <property type="entry name" value="Glutathione synthetase ATP-binding domain-like"/>
    <property type="match status" value="1"/>
</dbReference>
<keyword evidence="2" id="KW-0067">ATP-binding</keyword>
<evidence type="ECO:0000313" key="5">
    <source>
        <dbReference type="Proteomes" id="UP001169760"/>
    </source>
</evidence>
<evidence type="ECO:0000256" key="1">
    <source>
        <dbReference type="ARBA" id="ARBA00023211"/>
    </source>
</evidence>
<dbReference type="PROSITE" id="PS50975">
    <property type="entry name" value="ATP_GRASP"/>
    <property type="match status" value="1"/>
</dbReference>
<dbReference type="RefSeq" id="WP_303494139.1">
    <property type="nucleotide sequence ID" value="NZ_JAUOPB010000019.1"/>
</dbReference>
<dbReference type="Gene3D" id="3.30.1490.20">
    <property type="entry name" value="ATP-grasp fold, A domain"/>
    <property type="match status" value="1"/>
</dbReference>
<protein>
    <submittedName>
        <fullName evidence="4">ATP-grasp domain-containing protein</fullName>
    </submittedName>
</protein>
<feature type="domain" description="ATP-grasp" evidence="3">
    <location>
        <begin position="134"/>
        <end position="333"/>
    </location>
</feature>
<reference evidence="4" key="1">
    <citation type="submission" date="2023-07" db="EMBL/GenBank/DDBJ databases">
        <title>Genome content predicts the carbon catabolic preferences of heterotrophic bacteria.</title>
        <authorList>
            <person name="Gralka M."/>
        </authorList>
    </citation>
    <scope>NUCLEOTIDE SEQUENCE</scope>
    <source>
        <strain evidence="4">I3M17_2</strain>
    </source>
</reference>
<dbReference type="EMBL" id="JAUOPB010000019">
    <property type="protein sequence ID" value="MDO6424881.1"/>
    <property type="molecule type" value="Genomic_DNA"/>
</dbReference>
<dbReference type="PANTHER" id="PTHR21621">
    <property type="entry name" value="RIBOSOMAL PROTEIN S6 MODIFICATION PROTEIN"/>
    <property type="match status" value="1"/>
</dbReference>
<sequence>MSLATAFIITHESDRTRTAQDKSMSIIALTLTRALGRQGIRVVRIHPNMFEHSLTSRYCSAIEICPDMYESEEALNQFLCELGSRYPGEKILIPASDDCSMYIAQHETVLQSHFVLLNPSAAAMSRMKNKKLQYELAQAAGVPIPETYFPSTEEDIVALAESAHNYPYVIKPLEAQKWRLDEFKDVAKGQKAIKVYDKEQLLAEFRRIAPFDNQLMVQEIISGEDTNLYTFLAYCSNDKKPLAYCIRSKLRQSPIKFGYCCATISCHNDVVERQAKQMLQIADYTGIVGIEFKLDPKTQEYKLIEINTRPVNTTGISIGCGVNLPLIAYNDAAGIPQNAVTDWEDGVTWVWLYHDFWVVKEMKSLGLITYGEWLKSIRGKRVHAIFAADDLKPVWNFYYKSVAALFGNKLSRLFAS</sequence>
<keyword evidence="1" id="KW-0464">Manganese</keyword>
<evidence type="ECO:0000256" key="2">
    <source>
        <dbReference type="PROSITE-ProRule" id="PRU00409"/>
    </source>
</evidence>
<accession>A0AAW7XB08</accession>
<dbReference type="Gene3D" id="3.30.470.20">
    <property type="entry name" value="ATP-grasp fold, B domain"/>
    <property type="match status" value="1"/>
</dbReference>
<name>A0AAW7XB08_9GAMM</name>
<dbReference type="GO" id="GO:0005737">
    <property type="term" value="C:cytoplasm"/>
    <property type="evidence" value="ECO:0007669"/>
    <property type="project" value="TreeGrafter"/>
</dbReference>
<gene>
    <name evidence="4" type="ORF">Q4521_20495</name>
</gene>
<dbReference type="GO" id="GO:0009432">
    <property type="term" value="P:SOS response"/>
    <property type="evidence" value="ECO:0007669"/>
    <property type="project" value="TreeGrafter"/>
</dbReference>
<dbReference type="Proteomes" id="UP001169760">
    <property type="component" value="Unassembled WGS sequence"/>
</dbReference>
<organism evidence="4 5">
    <name type="scientific">Saccharophagus degradans</name>
    <dbReference type="NCBI Taxonomy" id="86304"/>
    <lineage>
        <taxon>Bacteria</taxon>
        <taxon>Pseudomonadati</taxon>
        <taxon>Pseudomonadota</taxon>
        <taxon>Gammaproteobacteria</taxon>
        <taxon>Cellvibrionales</taxon>
        <taxon>Cellvibrionaceae</taxon>
        <taxon>Saccharophagus</taxon>
    </lineage>
</organism>
<keyword evidence="2" id="KW-0547">Nucleotide-binding</keyword>
<dbReference type="Pfam" id="PF15632">
    <property type="entry name" value="ATPgrasp_Ter"/>
    <property type="match status" value="1"/>
</dbReference>